<protein>
    <submittedName>
        <fullName evidence="1">Uncharacterized protein</fullName>
    </submittedName>
</protein>
<sequence length="68" mass="7404">MFNYSTSAETVPCTITTTAFGIIKAEMTLWEAFLAGSIGESLQYAEKTIAASGEYSSVTLLSRFTTFF</sequence>
<feature type="non-terminal residue" evidence="1">
    <location>
        <position position="68"/>
    </location>
</feature>
<reference evidence="1 2" key="1">
    <citation type="submission" date="2019-07" db="EMBL/GenBank/DDBJ databases">
        <authorList>
            <person name="Jastrzebski P J."/>
            <person name="Paukszto L."/>
            <person name="Jastrzebski P J."/>
        </authorList>
    </citation>
    <scope>NUCLEOTIDE SEQUENCE [LARGE SCALE GENOMIC DNA]</scope>
    <source>
        <strain evidence="1 2">WMS-il1</strain>
    </source>
</reference>
<dbReference type="EMBL" id="CABIJS010000044">
    <property type="protein sequence ID" value="VUZ40916.1"/>
    <property type="molecule type" value="Genomic_DNA"/>
</dbReference>
<name>A0A564Y195_HYMDI</name>
<keyword evidence="2" id="KW-1185">Reference proteome</keyword>
<proteinExistence type="predicted"/>
<accession>A0A564Y195</accession>
<dbReference type="Proteomes" id="UP000321570">
    <property type="component" value="Unassembled WGS sequence"/>
</dbReference>
<organism evidence="1 2">
    <name type="scientific">Hymenolepis diminuta</name>
    <name type="common">Rat tapeworm</name>
    <dbReference type="NCBI Taxonomy" id="6216"/>
    <lineage>
        <taxon>Eukaryota</taxon>
        <taxon>Metazoa</taxon>
        <taxon>Spiralia</taxon>
        <taxon>Lophotrochozoa</taxon>
        <taxon>Platyhelminthes</taxon>
        <taxon>Cestoda</taxon>
        <taxon>Eucestoda</taxon>
        <taxon>Cyclophyllidea</taxon>
        <taxon>Hymenolepididae</taxon>
        <taxon>Hymenolepis</taxon>
    </lineage>
</organism>
<evidence type="ECO:0000313" key="1">
    <source>
        <dbReference type="EMBL" id="VUZ40916.1"/>
    </source>
</evidence>
<dbReference type="AlphaFoldDB" id="A0A564Y195"/>
<gene>
    <name evidence="1" type="ORF">WMSIL1_LOCUS1880</name>
</gene>
<evidence type="ECO:0000313" key="2">
    <source>
        <dbReference type="Proteomes" id="UP000321570"/>
    </source>
</evidence>